<evidence type="ECO:0000313" key="2">
    <source>
        <dbReference type="Proteomes" id="UP000546642"/>
    </source>
</evidence>
<dbReference type="SUPFAM" id="SSF54909">
    <property type="entry name" value="Dimeric alpha+beta barrel"/>
    <property type="match status" value="1"/>
</dbReference>
<name>A0A7X0D7W0_9ACTN</name>
<dbReference type="Proteomes" id="UP000546642">
    <property type="component" value="Unassembled WGS sequence"/>
</dbReference>
<organism evidence="1 2">
    <name type="scientific">Nocardiopsis mwathae</name>
    <dbReference type="NCBI Taxonomy" id="1472723"/>
    <lineage>
        <taxon>Bacteria</taxon>
        <taxon>Bacillati</taxon>
        <taxon>Actinomycetota</taxon>
        <taxon>Actinomycetes</taxon>
        <taxon>Streptosporangiales</taxon>
        <taxon>Nocardiopsidaceae</taxon>
        <taxon>Nocardiopsis</taxon>
    </lineage>
</organism>
<evidence type="ECO:0008006" key="3">
    <source>
        <dbReference type="Google" id="ProtNLM"/>
    </source>
</evidence>
<gene>
    <name evidence="1" type="ORF">HNR23_004948</name>
</gene>
<dbReference type="AlphaFoldDB" id="A0A7X0D7W0"/>
<keyword evidence="2" id="KW-1185">Reference proteome</keyword>
<accession>A0A7X0D7W0</accession>
<comment type="caution">
    <text evidence="1">The sequence shown here is derived from an EMBL/GenBank/DDBJ whole genome shotgun (WGS) entry which is preliminary data.</text>
</comment>
<sequence>MVITVLEALVAADRVGDLERAYREGTARLPPGIAETFLVRDTSDTSVFRIMTVWAGRETLDEMRASGVTPKGVRIFEAAGASPALSVHDVVVRQQR</sequence>
<dbReference type="InterPro" id="IPR011008">
    <property type="entry name" value="Dimeric_a/b-barrel"/>
</dbReference>
<reference evidence="1 2" key="1">
    <citation type="submission" date="2020-08" db="EMBL/GenBank/DDBJ databases">
        <title>Sequencing the genomes of 1000 actinobacteria strains.</title>
        <authorList>
            <person name="Klenk H.-P."/>
        </authorList>
    </citation>
    <scope>NUCLEOTIDE SEQUENCE [LARGE SCALE GENOMIC DNA]</scope>
    <source>
        <strain evidence="1 2">DSM 46659</strain>
    </source>
</reference>
<dbReference type="RefSeq" id="WP_184079208.1">
    <property type="nucleotide sequence ID" value="NZ_JACHDS010000001.1"/>
</dbReference>
<dbReference type="EMBL" id="JACHDS010000001">
    <property type="protein sequence ID" value="MBB6174888.1"/>
    <property type="molecule type" value="Genomic_DNA"/>
</dbReference>
<protein>
    <recommendedName>
        <fullName evidence="3">ABM domain-containing protein</fullName>
    </recommendedName>
</protein>
<proteinExistence type="predicted"/>
<evidence type="ECO:0000313" key="1">
    <source>
        <dbReference type="EMBL" id="MBB6174888.1"/>
    </source>
</evidence>